<feature type="coiled-coil region" evidence="5">
    <location>
        <begin position="100"/>
        <end position="127"/>
    </location>
</feature>
<evidence type="ECO:0000313" key="8">
    <source>
        <dbReference type="Proteomes" id="UP000255248"/>
    </source>
</evidence>
<proteinExistence type="predicted"/>
<dbReference type="Gene3D" id="1.10.10.10">
    <property type="entry name" value="Winged helix-like DNA-binding domain superfamily/Winged helix DNA-binding domain"/>
    <property type="match status" value="1"/>
</dbReference>
<keyword evidence="5" id="KW-0175">Coiled coil</keyword>
<dbReference type="Proteomes" id="UP000255248">
    <property type="component" value="Unassembled WGS sequence"/>
</dbReference>
<accession>A0A376D5A5</accession>
<keyword evidence="3 7" id="KW-0347">Helicase</keyword>
<reference evidence="7 8" key="1">
    <citation type="submission" date="2018-06" db="EMBL/GenBank/DDBJ databases">
        <authorList>
            <consortium name="Pathogen Informatics"/>
            <person name="Doyle S."/>
        </authorList>
    </citation>
    <scope>NUCLEOTIDE SEQUENCE [LARGE SCALE GENOMIC DNA]</scope>
    <source>
        <strain evidence="7 8">NCTC12121</strain>
    </source>
</reference>
<dbReference type="RefSeq" id="WP_024522718.1">
    <property type="nucleotide sequence ID" value="NZ_CP065626.1"/>
</dbReference>
<dbReference type="AlphaFoldDB" id="A0A376D5A5"/>
<name>A0A376D5A5_9GAMM</name>
<dbReference type="EMBL" id="UFXZ01000001">
    <property type="protein sequence ID" value="STC82799.1"/>
    <property type="molecule type" value="Genomic_DNA"/>
</dbReference>
<dbReference type="Pfam" id="PF03288">
    <property type="entry name" value="Pox_D5"/>
    <property type="match status" value="1"/>
</dbReference>
<gene>
    <name evidence="7" type="ORF">NCTC12121_00128</name>
</gene>
<evidence type="ECO:0000256" key="4">
    <source>
        <dbReference type="ARBA" id="ARBA00022840"/>
    </source>
</evidence>
<dbReference type="InterPro" id="IPR014015">
    <property type="entry name" value="Helicase_SF3_DNA-vir"/>
</dbReference>
<dbReference type="InterPro" id="IPR051620">
    <property type="entry name" value="ORF904-like_C"/>
</dbReference>
<dbReference type="PANTHER" id="PTHR35372">
    <property type="entry name" value="ATP BINDING PROTEIN-RELATED"/>
    <property type="match status" value="1"/>
</dbReference>
<dbReference type="InterPro" id="IPR027417">
    <property type="entry name" value="P-loop_NTPase"/>
</dbReference>
<dbReference type="GO" id="GO:0005524">
    <property type="term" value="F:ATP binding"/>
    <property type="evidence" value="ECO:0007669"/>
    <property type="project" value="UniProtKB-KW"/>
</dbReference>
<dbReference type="InterPro" id="IPR045455">
    <property type="entry name" value="NrS-1_pol-like_helicase"/>
</dbReference>
<evidence type="ECO:0000313" key="7">
    <source>
        <dbReference type="EMBL" id="STC82799.1"/>
    </source>
</evidence>
<dbReference type="InterPro" id="IPR036390">
    <property type="entry name" value="WH_DNA-bd_sf"/>
</dbReference>
<dbReference type="Gene3D" id="3.40.50.300">
    <property type="entry name" value="P-loop containing nucleotide triphosphate hydrolases"/>
    <property type="match status" value="1"/>
</dbReference>
<keyword evidence="4" id="KW-0067">ATP-binding</keyword>
<dbReference type="InterPro" id="IPR014818">
    <property type="entry name" value="Phage/plasmid_primase_P4_C"/>
</dbReference>
<evidence type="ECO:0000256" key="3">
    <source>
        <dbReference type="ARBA" id="ARBA00022806"/>
    </source>
</evidence>
<evidence type="ECO:0000256" key="5">
    <source>
        <dbReference type="SAM" id="Coils"/>
    </source>
</evidence>
<keyword evidence="2" id="KW-0378">Hydrolase</keyword>
<dbReference type="GO" id="GO:0004386">
    <property type="term" value="F:helicase activity"/>
    <property type="evidence" value="ECO:0007669"/>
    <property type="project" value="UniProtKB-KW"/>
</dbReference>
<dbReference type="InterPro" id="IPR004968">
    <property type="entry name" value="DNA_primase/NTPase_C"/>
</dbReference>
<dbReference type="PANTHER" id="PTHR35372:SF2">
    <property type="entry name" value="SF3 HELICASE DOMAIN-CONTAINING PROTEIN"/>
    <property type="match status" value="1"/>
</dbReference>
<dbReference type="PROSITE" id="PS51206">
    <property type="entry name" value="SF3_HELICASE_1"/>
    <property type="match status" value="1"/>
</dbReference>
<feature type="domain" description="SF3 helicase" evidence="6">
    <location>
        <begin position="266"/>
        <end position="437"/>
    </location>
</feature>
<dbReference type="OrthoDB" id="784829at2"/>
<evidence type="ECO:0000259" key="6">
    <source>
        <dbReference type="PROSITE" id="PS51206"/>
    </source>
</evidence>
<sequence>MRQAPNVKFLPRDKAAEAVIFAGNCAWNEAKRYQEHNRNGDDVPPIVLDSQQLAMLGDLQIIDGDRRSARVYRAGELSEADLTIIATKLASARVKRAYLLNDAGELVEDWTEQLERLRSDRELLKGLATASSAEDVDLRHMTENSRAALLAARYDGIAMHTASETVYTYRNGIWVRTPLIELRREMVAIYEENETEYSSRRINGIVDTLKIQIPALPEPLNDVIAFTNGVYDLKTEAFSPHAPENGITSHNGIEYTPATSGENLHDNAPHFHQWLSHAANNDPMKMRTICAALYMVLANRYDWQLFLEITGAGGSGKSIFTHVATLLAGEHNTASGSMAALDSARGRAQFVGKRVITLPDQPKYSGEGTGIKAITGGDAVEIDPKHEHQYTAILQAVVIATNNAPMIFTERAGGVARRRVIFQFNNRVTDKDKDPKLPEKIGREIPVIVRRLLATFPDPDFAKQLLLAQRDSDEALEVKIKTDPLYAFCSYLEKLTDCVGMLVGNKNPPYKPRIYLYHAYIAYLEANGHDRPLTLNKFTEGMISAMREFDHEYRRERKMNGVVTNVNLKDNADDWLPAQGGERP</sequence>
<dbReference type="SMART" id="SM00885">
    <property type="entry name" value="D5_N"/>
    <property type="match status" value="1"/>
</dbReference>
<dbReference type="Pfam" id="PF19263">
    <property type="entry name" value="DUF5906"/>
    <property type="match status" value="1"/>
</dbReference>
<protein>
    <submittedName>
        <fullName evidence="7">Superfamily II helicase and inactivated derivatives</fullName>
    </submittedName>
</protein>
<evidence type="ECO:0000256" key="2">
    <source>
        <dbReference type="ARBA" id="ARBA00022801"/>
    </source>
</evidence>
<dbReference type="InterPro" id="IPR036388">
    <property type="entry name" value="WH-like_DNA-bd_sf"/>
</dbReference>
<dbReference type="Pfam" id="PF08706">
    <property type="entry name" value="D5_N"/>
    <property type="match status" value="1"/>
</dbReference>
<keyword evidence="1" id="KW-0547">Nucleotide-binding</keyword>
<dbReference type="GO" id="GO:0016787">
    <property type="term" value="F:hydrolase activity"/>
    <property type="evidence" value="ECO:0007669"/>
    <property type="project" value="UniProtKB-KW"/>
</dbReference>
<dbReference type="SUPFAM" id="SSF46785">
    <property type="entry name" value="Winged helix' DNA-binding domain"/>
    <property type="match status" value="1"/>
</dbReference>
<evidence type="ECO:0000256" key="1">
    <source>
        <dbReference type="ARBA" id="ARBA00022741"/>
    </source>
</evidence>
<dbReference type="SUPFAM" id="SSF52540">
    <property type="entry name" value="P-loop containing nucleoside triphosphate hydrolases"/>
    <property type="match status" value="1"/>
</dbReference>
<organism evidence="7 8">
    <name type="scientific">Edwardsiella hoshinae</name>
    <dbReference type="NCBI Taxonomy" id="93378"/>
    <lineage>
        <taxon>Bacteria</taxon>
        <taxon>Pseudomonadati</taxon>
        <taxon>Pseudomonadota</taxon>
        <taxon>Gammaproteobacteria</taxon>
        <taxon>Enterobacterales</taxon>
        <taxon>Hafniaceae</taxon>
        <taxon>Edwardsiella</taxon>
    </lineage>
</organism>